<keyword evidence="3" id="KW-1185">Reference proteome</keyword>
<accession>A0ABT8RBU3</accession>
<gene>
    <name evidence="2" type="ORF">Q0590_25115</name>
</gene>
<evidence type="ECO:0008006" key="4">
    <source>
        <dbReference type="Google" id="ProtNLM"/>
    </source>
</evidence>
<sequence length="242" mass="27527">MIKFKSILVTLKKKGFKVLERPYELNIVGVRAATILSNAFDDTMWVFYREQNGKWRYKQYRITTDPGKYYLEKGFNGNATSILAQGQYVDAYSIGLHQGKYEALVQTGKVTALLDDDKNNVLNFNSAKTKTGLFGINIHRAAASGTTEEINNYSAACQVFANAQQFKEFLELCRKHKDKYGNKFTYTLIDEKTTARQQTKRIVASVFLLALVLIVLVVLYRKGVLSAWLTKLKSLQPKIQIN</sequence>
<keyword evidence="1" id="KW-0472">Membrane</keyword>
<name>A0ABT8RBU3_9BACT</name>
<comment type="caution">
    <text evidence="2">The sequence shown here is derived from an EMBL/GenBank/DDBJ whole genome shotgun (WGS) entry which is preliminary data.</text>
</comment>
<proteinExistence type="predicted"/>
<evidence type="ECO:0000313" key="3">
    <source>
        <dbReference type="Proteomes" id="UP001168528"/>
    </source>
</evidence>
<keyword evidence="1" id="KW-0812">Transmembrane</keyword>
<evidence type="ECO:0000313" key="2">
    <source>
        <dbReference type="EMBL" id="MDO1449582.1"/>
    </source>
</evidence>
<feature type="transmembrane region" description="Helical" evidence="1">
    <location>
        <begin position="202"/>
        <end position="220"/>
    </location>
</feature>
<dbReference type="Proteomes" id="UP001168528">
    <property type="component" value="Unassembled WGS sequence"/>
</dbReference>
<organism evidence="2 3">
    <name type="scientific">Rhodocytophaga aerolata</name>
    <dbReference type="NCBI Taxonomy" id="455078"/>
    <lineage>
        <taxon>Bacteria</taxon>
        <taxon>Pseudomonadati</taxon>
        <taxon>Bacteroidota</taxon>
        <taxon>Cytophagia</taxon>
        <taxon>Cytophagales</taxon>
        <taxon>Rhodocytophagaceae</taxon>
        <taxon>Rhodocytophaga</taxon>
    </lineage>
</organism>
<evidence type="ECO:0000256" key="1">
    <source>
        <dbReference type="SAM" id="Phobius"/>
    </source>
</evidence>
<protein>
    <recommendedName>
        <fullName evidence="4">DUF4178 domain-containing protein</fullName>
    </recommendedName>
</protein>
<keyword evidence="1" id="KW-1133">Transmembrane helix</keyword>
<reference evidence="2" key="1">
    <citation type="submission" date="2023-07" db="EMBL/GenBank/DDBJ databases">
        <title>The genome sequence of Rhodocytophaga aerolata KACC 12507.</title>
        <authorList>
            <person name="Zhang X."/>
        </authorList>
    </citation>
    <scope>NUCLEOTIDE SEQUENCE</scope>
    <source>
        <strain evidence="2">KACC 12507</strain>
    </source>
</reference>
<dbReference type="EMBL" id="JAUKPO010000020">
    <property type="protein sequence ID" value="MDO1449582.1"/>
    <property type="molecule type" value="Genomic_DNA"/>
</dbReference>
<dbReference type="RefSeq" id="WP_302040386.1">
    <property type="nucleotide sequence ID" value="NZ_JAUKPO010000020.1"/>
</dbReference>